<dbReference type="Proteomes" id="UP000176944">
    <property type="component" value="Chromosome"/>
</dbReference>
<reference evidence="3" key="1">
    <citation type="submission" date="2016-10" db="EMBL/GenBank/DDBJ databases">
        <title>Comparative genomics uncovers the prolific and rare metabolic potential of the cyanobacterial genus Moorea.</title>
        <authorList>
            <person name="Leao T."/>
            <person name="Castelao G."/>
            <person name="Korobeynikov A."/>
            <person name="Monroe E.A."/>
            <person name="Podell S."/>
            <person name="Glukhov E."/>
            <person name="Allen E."/>
            <person name="Gerwick W.H."/>
            <person name="Gerwick L."/>
        </authorList>
    </citation>
    <scope>NUCLEOTIDE SEQUENCE [LARGE SCALE GENOMIC DNA]</scope>
    <source>
        <strain evidence="3">JHB</strain>
    </source>
</reference>
<keyword evidence="1" id="KW-0472">Membrane</keyword>
<keyword evidence="1" id="KW-0812">Transmembrane</keyword>
<accession>A0A1D9G045</accession>
<feature type="transmembrane region" description="Helical" evidence="1">
    <location>
        <begin position="90"/>
        <end position="112"/>
    </location>
</feature>
<protein>
    <submittedName>
        <fullName evidence="2">Uncharacterized protein</fullName>
    </submittedName>
</protein>
<dbReference type="EMBL" id="CP017708">
    <property type="protein sequence ID" value="AOY80999.1"/>
    <property type="molecule type" value="Genomic_DNA"/>
</dbReference>
<organism evidence="2 3">
    <name type="scientific">Moorena producens (strain JHB)</name>
    <dbReference type="NCBI Taxonomy" id="1454205"/>
    <lineage>
        <taxon>Bacteria</taxon>
        <taxon>Bacillati</taxon>
        <taxon>Cyanobacteriota</taxon>
        <taxon>Cyanophyceae</taxon>
        <taxon>Coleofasciculales</taxon>
        <taxon>Coleofasciculaceae</taxon>
        <taxon>Moorena</taxon>
    </lineage>
</organism>
<evidence type="ECO:0000313" key="2">
    <source>
        <dbReference type="EMBL" id="AOY80999.1"/>
    </source>
</evidence>
<gene>
    <name evidence="2" type="ORF">BJP36_14910</name>
</gene>
<keyword evidence="1" id="KW-1133">Transmembrane helix</keyword>
<dbReference type="AlphaFoldDB" id="A0A1D9G045"/>
<evidence type="ECO:0000313" key="3">
    <source>
        <dbReference type="Proteomes" id="UP000176944"/>
    </source>
</evidence>
<feature type="transmembrane region" description="Helical" evidence="1">
    <location>
        <begin position="56"/>
        <end position="78"/>
    </location>
</feature>
<name>A0A1D9G045_MOOP1</name>
<proteinExistence type="predicted"/>
<sequence>MLIIALREPCLDAVAHGGNPQDRAASLQNVLNRVFFWRRFLRIITRSNILRVVFRVWAKFGIHLGHLLLVFNNIIITIKKYFVKGFYDFFWGKVFSIKCTGTEWYLFFLGVVKKGNR</sequence>
<evidence type="ECO:0000256" key="1">
    <source>
        <dbReference type="SAM" id="Phobius"/>
    </source>
</evidence>